<proteinExistence type="predicted"/>
<feature type="region of interest" description="Disordered" evidence="6">
    <location>
        <begin position="655"/>
        <end position="728"/>
    </location>
</feature>
<feature type="compositionally biased region" description="Polar residues" evidence="6">
    <location>
        <begin position="438"/>
        <end position="448"/>
    </location>
</feature>
<feature type="region of interest" description="Disordered" evidence="6">
    <location>
        <begin position="368"/>
        <end position="478"/>
    </location>
</feature>
<protein>
    <recommendedName>
        <fullName evidence="7">Thrombospondin-like N-terminal domain-containing protein</fullName>
    </recommendedName>
</protein>
<feature type="compositionally biased region" description="Low complexity" evidence="6">
    <location>
        <begin position="693"/>
        <end position="702"/>
    </location>
</feature>
<dbReference type="PANTHER" id="PTHR24023">
    <property type="entry name" value="COLLAGEN ALPHA"/>
    <property type="match status" value="1"/>
</dbReference>
<dbReference type="SMART" id="SM00210">
    <property type="entry name" value="TSPN"/>
    <property type="match status" value="1"/>
</dbReference>
<feature type="compositionally biased region" description="Low complexity" evidence="6">
    <location>
        <begin position="449"/>
        <end position="478"/>
    </location>
</feature>
<dbReference type="GO" id="GO:0031012">
    <property type="term" value="C:extracellular matrix"/>
    <property type="evidence" value="ECO:0007669"/>
    <property type="project" value="TreeGrafter"/>
</dbReference>
<dbReference type="GO" id="GO:0030198">
    <property type="term" value="P:extracellular matrix organization"/>
    <property type="evidence" value="ECO:0007669"/>
    <property type="project" value="TreeGrafter"/>
</dbReference>
<accession>A0A9D3RXL3</accession>
<comment type="subcellular location">
    <subcellularLocation>
        <location evidence="1">Secreted</location>
        <location evidence="1">Extracellular space</location>
        <location evidence="1">Extracellular matrix</location>
    </subcellularLocation>
</comment>
<dbReference type="AlphaFoldDB" id="A0A9D3RXL3"/>
<keyword evidence="4" id="KW-0732">Signal</keyword>
<reference evidence="8" key="1">
    <citation type="submission" date="2021-01" db="EMBL/GenBank/DDBJ databases">
        <title>A chromosome-scale assembly of European eel, Anguilla anguilla.</title>
        <authorList>
            <person name="Henkel C."/>
            <person name="Jong-Raadsen S.A."/>
            <person name="Dufour S."/>
            <person name="Weltzien F.-A."/>
            <person name="Palstra A.P."/>
            <person name="Pelster B."/>
            <person name="Spaink H.P."/>
            <person name="Van Den Thillart G.E."/>
            <person name="Jansen H."/>
            <person name="Zahm M."/>
            <person name="Klopp C."/>
            <person name="Cedric C."/>
            <person name="Louis A."/>
            <person name="Berthelot C."/>
            <person name="Parey E."/>
            <person name="Roest Crollius H."/>
            <person name="Montfort J."/>
            <person name="Robinson-Rechavi M."/>
            <person name="Bucao C."/>
            <person name="Bouchez O."/>
            <person name="Gislard M."/>
            <person name="Lluch J."/>
            <person name="Milhes M."/>
            <person name="Lampietro C."/>
            <person name="Lopez Roques C."/>
            <person name="Donnadieu C."/>
            <person name="Braasch I."/>
            <person name="Desvignes T."/>
            <person name="Postlethwait J."/>
            <person name="Bobe J."/>
            <person name="Guiguen Y."/>
            <person name="Dirks R."/>
        </authorList>
    </citation>
    <scope>NUCLEOTIDE SEQUENCE</scope>
    <source>
        <strain evidence="8">Tag_6206</strain>
        <tissue evidence="8">Liver</tissue>
    </source>
</reference>
<feature type="region of interest" description="Disordered" evidence="6">
    <location>
        <begin position="550"/>
        <end position="569"/>
    </location>
</feature>
<evidence type="ECO:0000313" key="8">
    <source>
        <dbReference type="EMBL" id="KAG5843012.1"/>
    </source>
</evidence>
<evidence type="ECO:0000256" key="4">
    <source>
        <dbReference type="ARBA" id="ARBA00022729"/>
    </source>
</evidence>
<feature type="region of interest" description="Disordered" evidence="6">
    <location>
        <begin position="246"/>
        <end position="300"/>
    </location>
</feature>
<feature type="compositionally biased region" description="Pro residues" evidence="6">
    <location>
        <begin position="395"/>
        <end position="407"/>
    </location>
</feature>
<dbReference type="GO" id="GO:0030020">
    <property type="term" value="F:extracellular matrix structural constituent conferring tensile strength"/>
    <property type="evidence" value="ECO:0007669"/>
    <property type="project" value="TreeGrafter"/>
</dbReference>
<keyword evidence="3" id="KW-0272">Extracellular matrix</keyword>
<feature type="compositionally biased region" description="Polar residues" evidence="6">
    <location>
        <begin position="930"/>
        <end position="945"/>
    </location>
</feature>
<evidence type="ECO:0000256" key="2">
    <source>
        <dbReference type="ARBA" id="ARBA00022525"/>
    </source>
</evidence>
<keyword evidence="9" id="KW-1185">Reference proteome</keyword>
<dbReference type="InterPro" id="IPR050149">
    <property type="entry name" value="Collagen_superfamily"/>
</dbReference>
<evidence type="ECO:0000256" key="1">
    <source>
        <dbReference type="ARBA" id="ARBA00004498"/>
    </source>
</evidence>
<sequence length="976" mass="102849">MDIPECLLQKKRRAWRVDLSSFALVTLALAMFQVPLARADPVDVLRVLQLPSLPEGVRKVPGFCTSRRSGSADQAYRITKKAQISAPTKQLFPGRFPENFSIMALVRAQAGLQAFLLSIYSEQGVQQLGVELGRSPVFLYEDQTGKPAPRTTRSSGASTWPTASQWHRVAISVQKKNVTLLLDCKKRMTRPLPRSERPTVDTKGITVFGARILDEEVFQGDIQQLLIASNPQAAFDFCEHYSPDCDSPLPRTQAQDPNTYKAANGKNGDSKTAAAKIGDQKKGGKIEKEAPKKPGATPVAATTAPALPATAAPAPAVTVAPVPAATAKATKKPKKAPTPAATAAPIPAATPAPLPAATVPPVPVATAKVSKKIPSLKDVLKKEVTSAPTAAPTQAPTPAPTPTPAPKKPAIVAKVEKPKVPVESKASGGKATAKSDSKSVSQSVTKSMTQSATKSVSQSVTKSVSQSATKSASQSVTKSVIKSAFVSKNLPPFGKSVISGTIVSVPAPAKPKKSPGNGYQQDIDPAQSEAGPTPTEADYYYTLEEEKFHPESEVIGREPATPQVEESAVEEVGLTKAGEVGGAPDESFAEEYVTGDVGLKEYDYSYKDYSEPLPDSEAGFPDSHMGPALSAVIDQGGASVRALKGEKGEPAVLEPGMLIEGPPGPEGPAGLPGPAGPSGPPGSVGDPGERGPPGRAGLPGADGVPGPPGTSVMLPFRFGSSGGDKGPIVSAQEAQAQAILSQARLALKGPPGPMGFTGRPGPLAILETQALRAPGDLRDCLDPRENQAEGVEPELMVPEACPVNRVGRAIVGSTGCLVSLVTRATGEKLEAWDHQVQPERTEKGETMGRLDPEDCQVNPDPVGCWDPRAPLGSQDPLACEETMVLMDRREIWVLKVSQDPLGSKVLQELRECQDLKEQPAHQGRRDPRGSQVSRECQEPTALQVTQEKRVQREPKEIRVPVGLRALSAIPDLVELR</sequence>
<dbReference type="Pfam" id="PF01391">
    <property type="entry name" value="Collagen"/>
    <property type="match status" value="1"/>
</dbReference>
<feature type="compositionally biased region" description="Low complexity" evidence="6">
    <location>
        <begin position="337"/>
        <end position="347"/>
    </location>
</feature>
<dbReference type="InterPro" id="IPR008160">
    <property type="entry name" value="Collagen"/>
</dbReference>
<dbReference type="GO" id="GO:0005615">
    <property type="term" value="C:extracellular space"/>
    <property type="evidence" value="ECO:0007669"/>
    <property type="project" value="TreeGrafter"/>
</dbReference>
<keyword evidence="2" id="KW-0964">Secreted</keyword>
<gene>
    <name evidence="8" type="ORF">ANANG_G00183970</name>
</gene>
<dbReference type="InterPro" id="IPR048287">
    <property type="entry name" value="TSPN-like_N"/>
</dbReference>
<dbReference type="EMBL" id="JAFIRN010000009">
    <property type="protein sequence ID" value="KAG5843012.1"/>
    <property type="molecule type" value="Genomic_DNA"/>
</dbReference>
<dbReference type="SUPFAM" id="SSF49899">
    <property type="entry name" value="Concanavalin A-like lectins/glucanases"/>
    <property type="match status" value="1"/>
</dbReference>
<evidence type="ECO:0000256" key="5">
    <source>
        <dbReference type="ARBA" id="ARBA00022737"/>
    </source>
</evidence>
<keyword evidence="5" id="KW-0677">Repeat</keyword>
<evidence type="ECO:0000313" key="9">
    <source>
        <dbReference type="Proteomes" id="UP001044222"/>
    </source>
</evidence>
<dbReference type="InterPro" id="IPR013320">
    <property type="entry name" value="ConA-like_dom_sf"/>
</dbReference>
<feature type="region of interest" description="Disordered" evidence="6">
    <location>
        <begin position="916"/>
        <end position="954"/>
    </location>
</feature>
<feature type="compositionally biased region" description="Basic and acidic residues" evidence="6">
    <location>
        <begin position="278"/>
        <end position="292"/>
    </location>
</feature>
<comment type="caution">
    <text evidence="8">The sequence shown here is derived from an EMBL/GenBank/DDBJ whole genome shotgun (WGS) entry which is preliminary data.</text>
</comment>
<feature type="domain" description="Thrombospondin-like N-terminal" evidence="7">
    <location>
        <begin position="41"/>
        <end position="231"/>
    </location>
</feature>
<evidence type="ECO:0000256" key="3">
    <source>
        <dbReference type="ARBA" id="ARBA00022530"/>
    </source>
</evidence>
<dbReference type="Proteomes" id="UP001044222">
    <property type="component" value="Chromosome 9"/>
</dbReference>
<dbReference type="Gene3D" id="2.60.120.200">
    <property type="match status" value="1"/>
</dbReference>
<feature type="compositionally biased region" description="Low complexity" evidence="6">
    <location>
        <begin position="385"/>
        <end position="394"/>
    </location>
</feature>
<name>A0A9D3RXL3_ANGAN</name>
<evidence type="ECO:0000256" key="6">
    <source>
        <dbReference type="SAM" id="MobiDB-lite"/>
    </source>
</evidence>
<feature type="region of interest" description="Disordered" evidence="6">
    <location>
        <begin position="490"/>
        <end position="535"/>
    </location>
</feature>
<evidence type="ECO:0000259" key="7">
    <source>
        <dbReference type="SMART" id="SM00210"/>
    </source>
</evidence>
<feature type="region of interest" description="Disordered" evidence="6">
    <location>
        <begin position="327"/>
        <end position="351"/>
    </location>
</feature>
<organism evidence="8 9">
    <name type="scientific">Anguilla anguilla</name>
    <name type="common">European freshwater eel</name>
    <name type="synonym">Muraena anguilla</name>
    <dbReference type="NCBI Taxonomy" id="7936"/>
    <lineage>
        <taxon>Eukaryota</taxon>
        <taxon>Metazoa</taxon>
        <taxon>Chordata</taxon>
        <taxon>Craniata</taxon>
        <taxon>Vertebrata</taxon>
        <taxon>Euteleostomi</taxon>
        <taxon>Actinopterygii</taxon>
        <taxon>Neopterygii</taxon>
        <taxon>Teleostei</taxon>
        <taxon>Anguilliformes</taxon>
        <taxon>Anguillidae</taxon>
        <taxon>Anguilla</taxon>
    </lineage>
</organism>
<feature type="compositionally biased region" description="Basic and acidic residues" evidence="6">
    <location>
        <begin position="916"/>
        <end position="928"/>
    </location>
</feature>
<dbReference type="PANTHER" id="PTHR24023:SF1082">
    <property type="entry name" value="COLLAGEN TRIPLE HELIX REPEAT"/>
    <property type="match status" value="1"/>
</dbReference>